<evidence type="ECO:0000259" key="1">
    <source>
        <dbReference type="Pfam" id="PF06985"/>
    </source>
</evidence>
<gene>
    <name evidence="2" type="ORF">PAC_16240</name>
</gene>
<dbReference type="EMBL" id="FJOG01000036">
    <property type="protein sequence ID" value="CZR66339.1"/>
    <property type="molecule type" value="Genomic_DNA"/>
</dbReference>
<accession>A0A1L7XMS6</accession>
<proteinExistence type="predicted"/>
<feature type="domain" description="Heterokaryon incompatibility" evidence="1">
    <location>
        <begin position="57"/>
        <end position="138"/>
    </location>
</feature>
<evidence type="ECO:0000313" key="2">
    <source>
        <dbReference type="EMBL" id="CZR66339.1"/>
    </source>
</evidence>
<reference evidence="2 3" key="1">
    <citation type="submission" date="2016-03" db="EMBL/GenBank/DDBJ databases">
        <authorList>
            <person name="Ploux O."/>
        </authorList>
    </citation>
    <scope>NUCLEOTIDE SEQUENCE [LARGE SCALE GENOMIC DNA]</scope>
    <source>
        <strain evidence="2 3">UAMH 11012</strain>
    </source>
</reference>
<keyword evidence="3" id="KW-1185">Reference proteome</keyword>
<dbReference type="Proteomes" id="UP000184330">
    <property type="component" value="Unassembled WGS sequence"/>
</dbReference>
<dbReference type="InterPro" id="IPR052895">
    <property type="entry name" value="HetReg/Transcr_Mod"/>
</dbReference>
<organism evidence="2 3">
    <name type="scientific">Phialocephala subalpina</name>
    <dbReference type="NCBI Taxonomy" id="576137"/>
    <lineage>
        <taxon>Eukaryota</taxon>
        <taxon>Fungi</taxon>
        <taxon>Dikarya</taxon>
        <taxon>Ascomycota</taxon>
        <taxon>Pezizomycotina</taxon>
        <taxon>Leotiomycetes</taxon>
        <taxon>Helotiales</taxon>
        <taxon>Mollisiaceae</taxon>
        <taxon>Phialocephala</taxon>
        <taxon>Phialocephala fortinii species complex</taxon>
    </lineage>
</organism>
<name>A0A1L7XMS6_9HELO</name>
<dbReference type="InterPro" id="IPR010730">
    <property type="entry name" value="HET"/>
</dbReference>
<dbReference type="STRING" id="576137.A0A1L7XMS6"/>
<protein>
    <recommendedName>
        <fullName evidence="1">Heterokaryon incompatibility domain-containing protein</fullName>
    </recommendedName>
</protein>
<dbReference type="PANTHER" id="PTHR24148:SF82">
    <property type="entry name" value="HETEROKARYON INCOMPATIBILITY DOMAIN-CONTAINING PROTEIN"/>
    <property type="match status" value="1"/>
</dbReference>
<evidence type="ECO:0000313" key="3">
    <source>
        <dbReference type="Proteomes" id="UP000184330"/>
    </source>
</evidence>
<dbReference type="PANTHER" id="PTHR24148">
    <property type="entry name" value="ANKYRIN REPEAT DOMAIN-CONTAINING PROTEIN 39 HOMOLOG-RELATED"/>
    <property type="match status" value="1"/>
</dbReference>
<dbReference type="OrthoDB" id="194358at2759"/>
<sequence length="632" mass="70997">MPARRSKLEATFHHRRLSSPRSIRLLGLLPSPEFQSTLDVNLTEVSLDAVTDEHNNYEALSYVWGSRSGTESIRCDDKLHLVTPNCQSALRHLRLRDKIRILWVDAICIDQENGAASVEERNSQVALMGEIYKTAVQKLREKGLLDPDASALNYIFCHPWHSRIWTVQEATYSQACQVVCGKSSIPWGIYSTAARFLVFEEFIEQLDPNAHKSYIGIDLRNVIRDYLRNIPSSNLKPSPEDEEDERDRRVVFLSSCLSDVNQLQATEPKDKIFGIHALYTDLGIPLPPVNYENSLSRVYEEAAVAMITWSRTLKVLGDACHNHRNTAFPSWVPDWSDGNIKIFTPSGDATGGSQITETSSKTLNPRRGELHVQGKVIGTVLDWEKNASVTALFPTHPEQCEVPILNDELDGPVQDTETLRLWIEKTSFFRQLHNLLQGNPDICQVNLVEETFLDLLNQDSYSEADEVFSIWLDILKYPDTKYNLSLGETLVESWKAADESTAARWTTELTNCAVIMASLLANSVQHGDGRVLSHTPEILDLINQFSANLADKTLILAQLDSFGKTFLGTSIRATVARDCIVLLRGAEWPIVLRQSGRKWRLVGPAFVNGIMDGEAWSNESGQVHGIRNFALV</sequence>
<dbReference type="Pfam" id="PF06985">
    <property type="entry name" value="HET"/>
    <property type="match status" value="1"/>
</dbReference>
<dbReference type="AlphaFoldDB" id="A0A1L7XMS6"/>